<comment type="caution">
    <text evidence="2">The sequence shown here is derived from an EMBL/GenBank/DDBJ whole genome shotgun (WGS) entry which is preliminary data.</text>
</comment>
<dbReference type="InterPro" id="IPR021145">
    <property type="entry name" value="Portal_protein_SPP1_Gp6-like"/>
</dbReference>
<gene>
    <name evidence="2" type="ORF">FD26_GL000682</name>
</gene>
<accession>A0A837RML5</accession>
<dbReference type="EMBL" id="AZDB01000002">
    <property type="protein sequence ID" value="KRK44325.1"/>
    <property type="molecule type" value="Genomic_DNA"/>
</dbReference>
<sequence>MNEMIRQEYKPNEKWFDPFYRGTSCKPYEKLEEVPSTCPIYPEHNQQYLIDLFVEAQGIDPTDFATNNATGTAIKMLYSHLELKASMTESYFRDSLNELVRAIMQWLNISDYESRKINQKWTRTAIHNSLEDAQVISQVSNVSFDEAIAKANPIVDDWQEEMKNRRDDEVNRDGYSNPDNLNNLNGNEDD</sequence>
<evidence type="ECO:0000313" key="3">
    <source>
        <dbReference type="Proteomes" id="UP000050964"/>
    </source>
</evidence>
<evidence type="ECO:0000313" key="2">
    <source>
        <dbReference type="EMBL" id="KRK44325.1"/>
    </source>
</evidence>
<name>A0A837RML5_9LACO</name>
<feature type="compositionally biased region" description="Low complexity" evidence="1">
    <location>
        <begin position="177"/>
        <end position="190"/>
    </location>
</feature>
<feature type="region of interest" description="Disordered" evidence="1">
    <location>
        <begin position="161"/>
        <end position="190"/>
    </location>
</feature>
<protein>
    <submittedName>
        <fullName evidence="2">Phage portal protein, SPP1 family</fullName>
    </submittedName>
</protein>
<evidence type="ECO:0000256" key="1">
    <source>
        <dbReference type="SAM" id="MobiDB-lite"/>
    </source>
</evidence>
<dbReference type="Proteomes" id="UP000050964">
    <property type="component" value="Unassembled WGS sequence"/>
</dbReference>
<organism evidence="2 3">
    <name type="scientific">Companilactobacillus crustorum JCM 15951</name>
    <dbReference type="NCBI Taxonomy" id="1423737"/>
    <lineage>
        <taxon>Bacteria</taxon>
        <taxon>Bacillati</taxon>
        <taxon>Bacillota</taxon>
        <taxon>Bacilli</taxon>
        <taxon>Lactobacillales</taxon>
        <taxon>Lactobacillaceae</taxon>
        <taxon>Companilactobacillus</taxon>
    </lineage>
</organism>
<feature type="compositionally biased region" description="Basic and acidic residues" evidence="1">
    <location>
        <begin position="161"/>
        <end position="172"/>
    </location>
</feature>
<dbReference type="AlphaFoldDB" id="A0A837RML5"/>
<reference evidence="2 3" key="1">
    <citation type="journal article" date="2015" name="Genome Announc.">
        <title>Expanding the biotechnology potential of lactobacilli through comparative genomics of 213 strains and associated genera.</title>
        <authorList>
            <person name="Sun Z."/>
            <person name="Harris H.M."/>
            <person name="McCann A."/>
            <person name="Guo C."/>
            <person name="Argimon S."/>
            <person name="Zhang W."/>
            <person name="Yang X."/>
            <person name="Jeffery I.B."/>
            <person name="Cooney J.C."/>
            <person name="Kagawa T.F."/>
            <person name="Liu W."/>
            <person name="Song Y."/>
            <person name="Salvetti E."/>
            <person name="Wrobel A."/>
            <person name="Rasinkangas P."/>
            <person name="Parkhill J."/>
            <person name="Rea M.C."/>
            <person name="O'Sullivan O."/>
            <person name="Ritari J."/>
            <person name="Douillard F.P."/>
            <person name="Paul Ross R."/>
            <person name="Yang R."/>
            <person name="Briner A.E."/>
            <person name="Felis G.E."/>
            <person name="de Vos W.M."/>
            <person name="Barrangou R."/>
            <person name="Klaenhammer T.R."/>
            <person name="Caufield P.W."/>
            <person name="Cui Y."/>
            <person name="Zhang H."/>
            <person name="O'Toole P.W."/>
        </authorList>
    </citation>
    <scope>NUCLEOTIDE SEQUENCE [LARGE SCALE GENOMIC DNA]</scope>
    <source>
        <strain evidence="2 3">JCM 15951</strain>
    </source>
</reference>
<dbReference type="Pfam" id="PF05133">
    <property type="entry name" value="SPP1_portal"/>
    <property type="match status" value="1"/>
</dbReference>
<proteinExistence type="predicted"/>